<feature type="domain" description="Glycosyltransferase 2-like" evidence="1">
    <location>
        <begin position="6"/>
        <end position="114"/>
    </location>
</feature>
<dbReference type="Pfam" id="PF00535">
    <property type="entry name" value="Glycos_transf_2"/>
    <property type="match status" value="1"/>
</dbReference>
<evidence type="ECO:0000313" key="2">
    <source>
        <dbReference type="EMBL" id="SVC35615.1"/>
    </source>
</evidence>
<proteinExistence type="predicted"/>
<dbReference type="InterPro" id="IPR001173">
    <property type="entry name" value="Glyco_trans_2-like"/>
</dbReference>
<sequence length="270" mass="31217">MDQALSIITVCYNDLENLKQTINSLDEQSVQQFEHIIIDGHSGDGTIDFLQQLEVKPGRSFISQKDQGIFDAMNKGARLAKNRYLWFLNAGDLSYEKETIQKIYSKIESQSKEFDLISFKVLCKAENLEYFYGSKLKRKSLLVDMPFCHQGVIINKNIFRRFEYNLDYSIIADFVLVESIARSNGPYMHFDIPIAVYDLGGISSTRHDLELRERFTFVKKEYQGVKLVRATVKLLFIGIKYFSIKLSKSIGIYHFLKKIQLALKITAHQP</sequence>
<gene>
    <name evidence="2" type="ORF">METZ01_LOCUS288469</name>
</gene>
<dbReference type="PANTHER" id="PTHR22916:SF67">
    <property type="entry name" value="COLANIC ACID BIOSYNTHESIS GLYCOSYL TRANSFERASE WCAE-RELATED"/>
    <property type="match status" value="1"/>
</dbReference>
<dbReference type="Gene3D" id="3.90.550.10">
    <property type="entry name" value="Spore Coat Polysaccharide Biosynthesis Protein SpsA, Chain A"/>
    <property type="match status" value="1"/>
</dbReference>
<accession>A0A382LIE5</accession>
<organism evidence="2">
    <name type="scientific">marine metagenome</name>
    <dbReference type="NCBI Taxonomy" id="408172"/>
    <lineage>
        <taxon>unclassified sequences</taxon>
        <taxon>metagenomes</taxon>
        <taxon>ecological metagenomes</taxon>
    </lineage>
</organism>
<reference evidence="2" key="1">
    <citation type="submission" date="2018-05" db="EMBL/GenBank/DDBJ databases">
        <authorList>
            <person name="Lanie J.A."/>
            <person name="Ng W.-L."/>
            <person name="Kazmierczak K.M."/>
            <person name="Andrzejewski T.M."/>
            <person name="Davidsen T.M."/>
            <person name="Wayne K.J."/>
            <person name="Tettelin H."/>
            <person name="Glass J.I."/>
            <person name="Rusch D."/>
            <person name="Podicherti R."/>
            <person name="Tsui H.-C.T."/>
            <person name="Winkler M.E."/>
        </authorList>
    </citation>
    <scope>NUCLEOTIDE SEQUENCE</scope>
</reference>
<dbReference type="AlphaFoldDB" id="A0A382LIE5"/>
<dbReference type="PANTHER" id="PTHR22916">
    <property type="entry name" value="GLYCOSYLTRANSFERASE"/>
    <property type="match status" value="1"/>
</dbReference>
<evidence type="ECO:0000259" key="1">
    <source>
        <dbReference type="Pfam" id="PF00535"/>
    </source>
</evidence>
<dbReference type="EMBL" id="UINC01086812">
    <property type="protein sequence ID" value="SVC35615.1"/>
    <property type="molecule type" value="Genomic_DNA"/>
</dbReference>
<dbReference type="SUPFAM" id="SSF53448">
    <property type="entry name" value="Nucleotide-diphospho-sugar transferases"/>
    <property type="match status" value="1"/>
</dbReference>
<name>A0A382LIE5_9ZZZZ</name>
<protein>
    <recommendedName>
        <fullName evidence="1">Glycosyltransferase 2-like domain-containing protein</fullName>
    </recommendedName>
</protein>
<dbReference type="InterPro" id="IPR029044">
    <property type="entry name" value="Nucleotide-diphossugar_trans"/>
</dbReference>